<accession>A0A0F9M5U1</accession>
<proteinExistence type="predicted"/>
<sequence>MKGASDILETLQNADNEATEAPYWLIIDPDQMMSPKIDRVASMITGPFFSRADADDQLAHRRYDYSAKAGVWCFSGYYSDKYTILCRSLRIGCEPIASAEGDAEGPGK</sequence>
<gene>
    <name evidence="1" type="ORF">LCGC14_1499890</name>
</gene>
<protein>
    <submittedName>
        <fullName evidence="1">Uncharacterized protein</fullName>
    </submittedName>
</protein>
<reference evidence="1" key="1">
    <citation type="journal article" date="2015" name="Nature">
        <title>Complex archaea that bridge the gap between prokaryotes and eukaryotes.</title>
        <authorList>
            <person name="Spang A."/>
            <person name="Saw J.H."/>
            <person name="Jorgensen S.L."/>
            <person name="Zaremba-Niedzwiedzka K."/>
            <person name="Martijn J."/>
            <person name="Lind A.E."/>
            <person name="van Eijk R."/>
            <person name="Schleper C."/>
            <person name="Guy L."/>
            <person name="Ettema T.J."/>
        </authorList>
    </citation>
    <scope>NUCLEOTIDE SEQUENCE</scope>
</reference>
<name>A0A0F9M5U1_9ZZZZ</name>
<evidence type="ECO:0000313" key="1">
    <source>
        <dbReference type="EMBL" id="KKM64587.1"/>
    </source>
</evidence>
<comment type="caution">
    <text evidence="1">The sequence shown here is derived from an EMBL/GenBank/DDBJ whole genome shotgun (WGS) entry which is preliminary data.</text>
</comment>
<dbReference type="EMBL" id="LAZR01010872">
    <property type="protein sequence ID" value="KKM64587.1"/>
    <property type="molecule type" value="Genomic_DNA"/>
</dbReference>
<dbReference type="AlphaFoldDB" id="A0A0F9M5U1"/>
<organism evidence="1">
    <name type="scientific">marine sediment metagenome</name>
    <dbReference type="NCBI Taxonomy" id="412755"/>
    <lineage>
        <taxon>unclassified sequences</taxon>
        <taxon>metagenomes</taxon>
        <taxon>ecological metagenomes</taxon>
    </lineage>
</organism>